<evidence type="ECO:0000256" key="2">
    <source>
        <dbReference type="ARBA" id="ARBA00022741"/>
    </source>
</evidence>
<feature type="coiled-coil region" evidence="4">
    <location>
        <begin position="305"/>
        <end position="359"/>
    </location>
</feature>
<dbReference type="InterPro" id="IPR037118">
    <property type="entry name" value="Val-tRNA_synth_C_sf"/>
</dbReference>
<dbReference type="InterPro" id="IPR050611">
    <property type="entry name" value="ABCF"/>
</dbReference>
<evidence type="ECO:0000259" key="6">
    <source>
        <dbReference type="SMART" id="SM00382"/>
    </source>
</evidence>
<dbReference type="PANTHER" id="PTHR19211:SF133">
    <property type="entry name" value="ABC TRANSPORTER FAMILY PROTEIN"/>
    <property type="match status" value="1"/>
</dbReference>
<dbReference type="Gene3D" id="1.10.287.380">
    <property type="entry name" value="Valyl-tRNA synthetase, C-terminal domain"/>
    <property type="match status" value="1"/>
</dbReference>
<dbReference type="GO" id="GO:0016787">
    <property type="term" value="F:hydrolase activity"/>
    <property type="evidence" value="ECO:0007669"/>
    <property type="project" value="UniProtKB-KW"/>
</dbReference>
<evidence type="ECO:0000256" key="3">
    <source>
        <dbReference type="ARBA" id="ARBA00022840"/>
    </source>
</evidence>
<proteinExistence type="predicted"/>
<dbReference type="SMART" id="SM00382">
    <property type="entry name" value="AAA"/>
    <property type="match status" value="1"/>
</dbReference>
<dbReference type="Pfam" id="PF16326">
    <property type="entry name" value="ABC_tran_CTD"/>
    <property type="match status" value="1"/>
</dbReference>
<dbReference type="InterPro" id="IPR003439">
    <property type="entry name" value="ABC_transporter-like_ATP-bd"/>
</dbReference>
<dbReference type="InterPro" id="IPR003593">
    <property type="entry name" value="AAA+_ATPase"/>
</dbReference>
<feature type="compositionally biased region" description="Low complexity" evidence="5">
    <location>
        <begin position="213"/>
        <end position="291"/>
    </location>
</feature>
<dbReference type="Pfam" id="PF00005">
    <property type="entry name" value="ABC_tran"/>
    <property type="match status" value="1"/>
</dbReference>
<keyword evidence="8" id="KW-1185">Reference proteome</keyword>
<keyword evidence="2" id="KW-0547">Nucleotide-binding</keyword>
<reference evidence="7" key="1">
    <citation type="submission" date="2017-08" db="EMBL/GenBank/DDBJ databases">
        <authorList>
            <person name="Polle J.E."/>
            <person name="Barry K."/>
            <person name="Cushman J."/>
            <person name="Schmutz J."/>
            <person name="Tran D."/>
            <person name="Hathwaick L.T."/>
            <person name="Yim W.C."/>
            <person name="Jenkins J."/>
            <person name="Mckie-Krisberg Z.M."/>
            <person name="Prochnik S."/>
            <person name="Lindquist E."/>
            <person name="Dockter R.B."/>
            <person name="Adam C."/>
            <person name="Molina H."/>
            <person name="Bunkerborg J."/>
            <person name="Jin E."/>
            <person name="Buchheim M."/>
            <person name="Magnuson J."/>
        </authorList>
    </citation>
    <scope>NUCLEOTIDE SEQUENCE</scope>
    <source>
        <strain evidence="7">CCAP 19/18</strain>
    </source>
</reference>
<dbReference type="InterPro" id="IPR032524">
    <property type="entry name" value="ABC_tran_C"/>
</dbReference>
<dbReference type="SUPFAM" id="SSF52540">
    <property type="entry name" value="P-loop containing nucleoside triphosphate hydrolases"/>
    <property type="match status" value="1"/>
</dbReference>
<accession>A0ABQ7GUI6</accession>
<evidence type="ECO:0000313" key="7">
    <source>
        <dbReference type="EMBL" id="KAF5838243.1"/>
    </source>
</evidence>
<protein>
    <submittedName>
        <fullName evidence="7">P-loop containing nucleoside triphosphate hydrolase protein</fullName>
    </submittedName>
</protein>
<keyword evidence="1" id="KW-0677">Repeat</keyword>
<name>A0ABQ7GUI6_DUNSA</name>
<dbReference type="Proteomes" id="UP000815325">
    <property type="component" value="Unassembled WGS sequence"/>
</dbReference>
<evidence type="ECO:0000256" key="1">
    <source>
        <dbReference type="ARBA" id="ARBA00022737"/>
    </source>
</evidence>
<comment type="caution">
    <text evidence="7">The sequence shown here is derived from an EMBL/GenBank/DDBJ whole genome shotgun (WGS) entry which is preliminary data.</text>
</comment>
<keyword evidence="4" id="KW-0175">Coiled coil</keyword>
<sequence length="370" mass="38728">MVEIPAAASSEGGGDARKVTLKLPQAPPCFTDVIVLKDASIGWRKPEDSQGQAKPLLSNVELTIKKKQRVLVLGPNGSGKSTLLKALSGSLPLWSGTRREGEGVRIATFSQDLAQDLPSQQPALSYVEDVARAHDPTVTMERCRQALGALGLTGSMALAQIGALREFQGAIVAITHNRAFAESLNATHILRVENGRAKLGTNMGLSDADFEHSTSSTPAAAAPAASAAAPASAPSSSGSSSRKGSKSRSPTPGVEPAKGSASSSSGGKSKSKSPTPAASSSSNSSSSVAAKPKPRQLSWKEQQEYQKLDACMKVMTQKRDELQEKVTRLASNGKDLKAMEAASLELGTLAEELDELEMRWLELAEIAGDI</sequence>
<keyword evidence="3" id="KW-0067">ATP-binding</keyword>
<evidence type="ECO:0000256" key="4">
    <source>
        <dbReference type="SAM" id="Coils"/>
    </source>
</evidence>
<dbReference type="EMBL" id="MU069586">
    <property type="protein sequence ID" value="KAF5838243.1"/>
    <property type="molecule type" value="Genomic_DNA"/>
</dbReference>
<dbReference type="Gene3D" id="3.40.50.300">
    <property type="entry name" value="P-loop containing nucleotide triphosphate hydrolases"/>
    <property type="match status" value="1"/>
</dbReference>
<evidence type="ECO:0000313" key="8">
    <source>
        <dbReference type="Proteomes" id="UP000815325"/>
    </source>
</evidence>
<organism evidence="7 8">
    <name type="scientific">Dunaliella salina</name>
    <name type="common">Green alga</name>
    <name type="synonym">Protococcus salinus</name>
    <dbReference type="NCBI Taxonomy" id="3046"/>
    <lineage>
        <taxon>Eukaryota</taxon>
        <taxon>Viridiplantae</taxon>
        <taxon>Chlorophyta</taxon>
        <taxon>core chlorophytes</taxon>
        <taxon>Chlorophyceae</taxon>
        <taxon>CS clade</taxon>
        <taxon>Chlamydomonadales</taxon>
        <taxon>Dunaliellaceae</taxon>
        <taxon>Dunaliella</taxon>
    </lineage>
</organism>
<gene>
    <name evidence="7" type="ORF">DUNSADRAFT_3223</name>
</gene>
<dbReference type="PANTHER" id="PTHR19211">
    <property type="entry name" value="ATP-BINDING TRANSPORT PROTEIN-RELATED"/>
    <property type="match status" value="1"/>
</dbReference>
<keyword evidence="7" id="KW-0378">Hydrolase</keyword>
<feature type="region of interest" description="Disordered" evidence="5">
    <location>
        <begin position="209"/>
        <end position="302"/>
    </location>
</feature>
<dbReference type="InterPro" id="IPR027417">
    <property type="entry name" value="P-loop_NTPase"/>
</dbReference>
<feature type="domain" description="AAA+ ATPase" evidence="6">
    <location>
        <begin position="66"/>
        <end position="196"/>
    </location>
</feature>
<evidence type="ECO:0000256" key="5">
    <source>
        <dbReference type="SAM" id="MobiDB-lite"/>
    </source>
</evidence>